<evidence type="ECO:0000256" key="7">
    <source>
        <dbReference type="HAMAP-Rule" id="MF_01208"/>
    </source>
</evidence>
<feature type="binding site" evidence="7">
    <location>
        <position position="99"/>
    </location>
    <ligand>
        <name>5-phospho-alpha-D-ribose 1-diphosphate</name>
        <dbReference type="ChEBI" id="CHEBI:58017"/>
        <note>ligand shared between dimeric partners</note>
    </ligand>
</feature>
<sequence>MYDRDRLIQLVKDHALKFGDFTLASGKQAKFYLDCRKLTLDGESANVIAAGMLDVIGDDLPDAVGGMAIGADPITAAVITVAWQQQKNIKGFIVRKQAKEHGMQQMVEGPVEPGQRVVMVEDVITTGGSSLRAIEHARNFGLKVDRLITIVNRGPESEKIFADVDVKFSALLNLEDLGIES</sequence>
<dbReference type="CDD" id="cd06223">
    <property type="entry name" value="PRTases_typeI"/>
    <property type="match status" value="1"/>
</dbReference>
<name>A0A5B9PBJ7_9BACT</name>
<dbReference type="KEGG" id="mff:MFFC18_03520"/>
<feature type="binding site" description="in other chain" evidence="7">
    <location>
        <position position="96"/>
    </location>
    <ligand>
        <name>5-phospho-alpha-D-ribose 1-diphosphate</name>
        <dbReference type="ChEBI" id="CHEBI:58017"/>
        <note>ligand shared between dimeric partners</note>
    </ligand>
</feature>
<keyword evidence="10" id="KW-1185">Reference proteome</keyword>
<dbReference type="InterPro" id="IPR023031">
    <property type="entry name" value="OPRT"/>
</dbReference>
<dbReference type="GO" id="GO:0044205">
    <property type="term" value="P:'de novo' UMP biosynthetic process"/>
    <property type="evidence" value="ECO:0007669"/>
    <property type="project" value="UniProtKB-UniRule"/>
</dbReference>
<feature type="binding site" evidence="7">
    <location>
        <position position="125"/>
    </location>
    <ligand>
        <name>orotate</name>
        <dbReference type="ChEBI" id="CHEBI:30839"/>
    </ligand>
</feature>
<feature type="domain" description="Phosphoribosyltransferase" evidence="8">
    <location>
        <begin position="68"/>
        <end position="160"/>
    </location>
</feature>
<dbReference type="FunFam" id="3.40.50.2020:FF:000029">
    <property type="entry name" value="Orotate phosphoribosyltransferase"/>
    <property type="match status" value="1"/>
</dbReference>
<dbReference type="PANTHER" id="PTHR19278">
    <property type="entry name" value="OROTATE PHOSPHORIBOSYLTRANSFERASE"/>
    <property type="match status" value="1"/>
</dbReference>
<accession>A0A5B9PBJ7</accession>
<evidence type="ECO:0000256" key="5">
    <source>
        <dbReference type="ARBA" id="ARBA00022842"/>
    </source>
</evidence>
<dbReference type="OrthoDB" id="4213751at2"/>
<dbReference type="NCBIfam" id="TIGR00336">
    <property type="entry name" value="pyrE"/>
    <property type="match status" value="1"/>
</dbReference>
<keyword evidence="3 7" id="KW-0328">Glycosyltransferase</keyword>
<dbReference type="InterPro" id="IPR000836">
    <property type="entry name" value="PRTase_dom"/>
</dbReference>
<dbReference type="SUPFAM" id="SSF53271">
    <property type="entry name" value="PRTase-like"/>
    <property type="match status" value="1"/>
</dbReference>
<dbReference type="GO" id="GO:0000287">
    <property type="term" value="F:magnesium ion binding"/>
    <property type="evidence" value="ECO:0007669"/>
    <property type="project" value="UniProtKB-UniRule"/>
</dbReference>
<evidence type="ECO:0000256" key="6">
    <source>
        <dbReference type="ARBA" id="ARBA00022975"/>
    </source>
</evidence>
<comment type="catalytic activity">
    <reaction evidence="7">
        <text>orotidine 5'-phosphate + diphosphate = orotate + 5-phospho-alpha-D-ribose 1-diphosphate</text>
        <dbReference type="Rhea" id="RHEA:10380"/>
        <dbReference type="ChEBI" id="CHEBI:30839"/>
        <dbReference type="ChEBI" id="CHEBI:33019"/>
        <dbReference type="ChEBI" id="CHEBI:57538"/>
        <dbReference type="ChEBI" id="CHEBI:58017"/>
        <dbReference type="EC" id="2.4.2.10"/>
    </reaction>
</comment>
<dbReference type="EMBL" id="CP042912">
    <property type="protein sequence ID" value="QEG20503.1"/>
    <property type="molecule type" value="Genomic_DNA"/>
</dbReference>
<feature type="binding site" description="in other chain" evidence="7">
    <location>
        <begin position="121"/>
        <end position="129"/>
    </location>
    <ligand>
        <name>5-phospho-alpha-D-ribose 1-diphosphate</name>
        <dbReference type="ChEBI" id="CHEBI:58017"/>
        <note>ligand shared between dimeric partners</note>
    </ligand>
</feature>
<dbReference type="GO" id="GO:0004588">
    <property type="term" value="F:orotate phosphoribosyltransferase activity"/>
    <property type="evidence" value="ECO:0007669"/>
    <property type="project" value="UniProtKB-UniRule"/>
</dbReference>
<comment type="caution">
    <text evidence="7">Lacks conserved residue(s) required for the propagation of feature annotation.</text>
</comment>
<dbReference type="Pfam" id="PF00156">
    <property type="entry name" value="Pribosyltran"/>
    <property type="match status" value="1"/>
</dbReference>
<dbReference type="HAMAP" id="MF_01208">
    <property type="entry name" value="PyrE"/>
    <property type="match status" value="1"/>
</dbReference>
<organism evidence="9 10">
    <name type="scientific">Mariniblastus fucicola</name>
    <dbReference type="NCBI Taxonomy" id="980251"/>
    <lineage>
        <taxon>Bacteria</taxon>
        <taxon>Pseudomonadati</taxon>
        <taxon>Planctomycetota</taxon>
        <taxon>Planctomycetia</taxon>
        <taxon>Pirellulales</taxon>
        <taxon>Pirellulaceae</taxon>
        <taxon>Mariniblastus</taxon>
    </lineage>
</organism>
<dbReference type="EC" id="2.4.2.10" evidence="2 7"/>
<evidence type="ECO:0000313" key="9">
    <source>
        <dbReference type="EMBL" id="QEG20503.1"/>
    </source>
</evidence>
<evidence type="ECO:0000256" key="1">
    <source>
        <dbReference type="ARBA" id="ARBA00004889"/>
    </source>
</evidence>
<evidence type="ECO:0000256" key="4">
    <source>
        <dbReference type="ARBA" id="ARBA00022679"/>
    </source>
</evidence>
<protein>
    <recommendedName>
        <fullName evidence="2 7">Orotate phosphoribosyltransferase</fullName>
        <shortName evidence="7">OPRT</shortName>
        <shortName evidence="7">OPRTase</shortName>
        <ecNumber evidence="2 7">2.4.2.10</ecNumber>
    </recommendedName>
</protein>
<comment type="cofactor">
    <cofactor evidence="7">
        <name>Mg(2+)</name>
        <dbReference type="ChEBI" id="CHEBI:18420"/>
    </cofactor>
</comment>
<dbReference type="RefSeq" id="WP_075084882.1">
    <property type="nucleotide sequence ID" value="NZ_CP042912.1"/>
</dbReference>
<dbReference type="InterPro" id="IPR029057">
    <property type="entry name" value="PRTase-like"/>
</dbReference>
<proteinExistence type="inferred from homology"/>
<evidence type="ECO:0000313" key="10">
    <source>
        <dbReference type="Proteomes" id="UP000322214"/>
    </source>
</evidence>
<dbReference type="STRING" id="980251.GCA_001642875_02464"/>
<comment type="pathway">
    <text evidence="1 7">Pyrimidine metabolism; UMP biosynthesis via de novo pathway; UMP from orotate: step 1/2.</text>
</comment>
<feature type="binding site" evidence="7">
    <location>
        <position position="95"/>
    </location>
    <ligand>
        <name>5-phospho-alpha-D-ribose 1-diphosphate</name>
        <dbReference type="ChEBI" id="CHEBI:58017"/>
        <note>ligand shared between dimeric partners</note>
    </ligand>
</feature>
<comment type="similarity">
    <text evidence="7">Belongs to the purine/pyrimidine phosphoribosyltransferase family. PyrE subfamily.</text>
</comment>
<dbReference type="InterPro" id="IPR004467">
    <property type="entry name" value="Or_phspho_trans_dom"/>
</dbReference>
<evidence type="ECO:0000256" key="2">
    <source>
        <dbReference type="ARBA" id="ARBA00011971"/>
    </source>
</evidence>
<reference evidence="9 10" key="1">
    <citation type="submission" date="2019-08" db="EMBL/GenBank/DDBJ databases">
        <title>Deep-cultivation of Planctomycetes and their phenomic and genomic characterization uncovers novel biology.</title>
        <authorList>
            <person name="Wiegand S."/>
            <person name="Jogler M."/>
            <person name="Boedeker C."/>
            <person name="Pinto D."/>
            <person name="Vollmers J."/>
            <person name="Rivas-Marin E."/>
            <person name="Kohn T."/>
            <person name="Peeters S.H."/>
            <person name="Heuer A."/>
            <person name="Rast P."/>
            <person name="Oberbeckmann S."/>
            <person name="Bunk B."/>
            <person name="Jeske O."/>
            <person name="Meyerdierks A."/>
            <person name="Storesund J.E."/>
            <person name="Kallscheuer N."/>
            <person name="Luecker S."/>
            <person name="Lage O.M."/>
            <person name="Pohl T."/>
            <person name="Merkel B.J."/>
            <person name="Hornburger P."/>
            <person name="Mueller R.-W."/>
            <person name="Bruemmer F."/>
            <person name="Labrenz M."/>
            <person name="Spormann A.M."/>
            <person name="Op den Camp H."/>
            <person name="Overmann J."/>
            <person name="Amann R."/>
            <person name="Jetten M.S.M."/>
            <person name="Mascher T."/>
            <person name="Medema M.H."/>
            <person name="Devos D.P."/>
            <person name="Kaster A.-K."/>
            <person name="Ovreas L."/>
            <person name="Rohde M."/>
            <person name="Galperin M.Y."/>
            <person name="Jogler C."/>
        </authorList>
    </citation>
    <scope>NUCLEOTIDE SEQUENCE [LARGE SCALE GENOMIC DNA]</scope>
    <source>
        <strain evidence="9 10">FC18</strain>
    </source>
</reference>
<gene>
    <name evidence="7 9" type="primary">pyrE</name>
    <name evidence="9" type="ORF">MFFC18_03520</name>
</gene>
<comment type="function">
    <text evidence="7">Catalyzes the transfer of a ribosyl phosphate group from 5-phosphoribose 1-diphosphate to orotate, leading to the formation of orotidine monophosphate (OMP).</text>
</comment>
<dbReference type="AlphaFoldDB" id="A0A5B9PBJ7"/>
<keyword evidence="4 7" id="KW-0808">Transferase</keyword>
<comment type="subunit">
    <text evidence="7">Homodimer.</text>
</comment>
<evidence type="ECO:0000256" key="3">
    <source>
        <dbReference type="ARBA" id="ARBA00022676"/>
    </source>
</evidence>
<keyword evidence="5 7" id="KW-0460">Magnesium</keyword>
<feature type="binding site" evidence="7">
    <location>
        <position position="101"/>
    </location>
    <ligand>
        <name>5-phospho-alpha-D-ribose 1-diphosphate</name>
        <dbReference type="ChEBI" id="CHEBI:58017"/>
        <note>ligand shared between dimeric partners</note>
    </ligand>
</feature>
<dbReference type="PANTHER" id="PTHR19278:SF9">
    <property type="entry name" value="URIDINE 5'-MONOPHOSPHATE SYNTHASE"/>
    <property type="match status" value="1"/>
</dbReference>
<dbReference type="Proteomes" id="UP000322214">
    <property type="component" value="Chromosome"/>
</dbReference>
<dbReference type="UniPathway" id="UPA00070">
    <property type="reaction ID" value="UER00119"/>
</dbReference>
<dbReference type="GO" id="GO:0019856">
    <property type="term" value="P:pyrimidine nucleobase biosynthetic process"/>
    <property type="evidence" value="ECO:0007669"/>
    <property type="project" value="TreeGrafter"/>
</dbReference>
<feature type="binding site" evidence="7">
    <location>
        <position position="153"/>
    </location>
    <ligand>
        <name>orotate</name>
        <dbReference type="ChEBI" id="CHEBI:30839"/>
    </ligand>
</feature>
<dbReference type="Gene3D" id="3.40.50.2020">
    <property type="match status" value="1"/>
</dbReference>
<evidence type="ECO:0000259" key="8">
    <source>
        <dbReference type="Pfam" id="PF00156"/>
    </source>
</evidence>
<keyword evidence="6 7" id="KW-0665">Pyrimidine biosynthesis</keyword>